<sequence length="162" mass="18402">MHSRLPLPRPDIDRTSTGQRVRLDREEEATGRERKFLCLPRPTRETGRPVPQPVEPVGHSLDRMSLLALKTYPFLFLSFPILRQVASEAAFSAGGRVVSKKRCNLAPDVIEAGICVKDWEIADKRMYDSIREIEMLADMESLKLSRSSWMHDSSPSPPENND</sequence>
<proteinExistence type="predicted"/>
<dbReference type="InterPro" id="IPR008906">
    <property type="entry name" value="HATC_C_dom"/>
</dbReference>
<evidence type="ECO:0000313" key="3">
    <source>
        <dbReference type="EMBL" id="RVW49490.1"/>
    </source>
</evidence>
<dbReference type="Proteomes" id="UP000288805">
    <property type="component" value="Unassembled WGS sequence"/>
</dbReference>
<evidence type="ECO:0000313" key="4">
    <source>
        <dbReference type="Proteomes" id="UP000288805"/>
    </source>
</evidence>
<dbReference type="Pfam" id="PF05699">
    <property type="entry name" value="Dimer_Tnp_hAT"/>
    <property type="match status" value="1"/>
</dbReference>
<evidence type="ECO:0000256" key="1">
    <source>
        <dbReference type="SAM" id="MobiDB-lite"/>
    </source>
</evidence>
<dbReference type="EMBL" id="QGNW01001225">
    <property type="protein sequence ID" value="RVW49490.1"/>
    <property type="molecule type" value="Genomic_DNA"/>
</dbReference>
<dbReference type="GO" id="GO:0046983">
    <property type="term" value="F:protein dimerization activity"/>
    <property type="evidence" value="ECO:0007669"/>
    <property type="project" value="InterPro"/>
</dbReference>
<dbReference type="AlphaFoldDB" id="A0A438EP45"/>
<feature type="region of interest" description="Disordered" evidence="1">
    <location>
        <begin position="1"/>
        <end position="28"/>
    </location>
</feature>
<reference evidence="3 4" key="1">
    <citation type="journal article" date="2018" name="PLoS Genet.">
        <title>Population sequencing reveals clonal diversity and ancestral inbreeding in the grapevine cultivar Chardonnay.</title>
        <authorList>
            <person name="Roach M.J."/>
            <person name="Johnson D.L."/>
            <person name="Bohlmann J."/>
            <person name="van Vuuren H.J."/>
            <person name="Jones S.J."/>
            <person name="Pretorius I.S."/>
            <person name="Schmidt S.A."/>
            <person name="Borneman A.R."/>
        </authorList>
    </citation>
    <scope>NUCLEOTIDE SEQUENCE [LARGE SCALE GENOMIC DNA]</scope>
    <source>
        <strain evidence="4">cv. Chardonnay</strain>
        <tissue evidence="3">Leaf</tissue>
    </source>
</reference>
<name>A0A438EP45_VITVI</name>
<evidence type="ECO:0000259" key="2">
    <source>
        <dbReference type="Pfam" id="PF05699"/>
    </source>
</evidence>
<feature type="domain" description="HAT C-terminal dimerisation" evidence="2">
    <location>
        <begin position="77"/>
        <end position="119"/>
    </location>
</feature>
<organism evidence="3 4">
    <name type="scientific">Vitis vinifera</name>
    <name type="common">Grape</name>
    <dbReference type="NCBI Taxonomy" id="29760"/>
    <lineage>
        <taxon>Eukaryota</taxon>
        <taxon>Viridiplantae</taxon>
        <taxon>Streptophyta</taxon>
        <taxon>Embryophyta</taxon>
        <taxon>Tracheophyta</taxon>
        <taxon>Spermatophyta</taxon>
        <taxon>Magnoliopsida</taxon>
        <taxon>eudicotyledons</taxon>
        <taxon>Gunneridae</taxon>
        <taxon>Pentapetalae</taxon>
        <taxon>rosids</taxon>
        <taxon>Vitales</taxon>
        <taxon>Vitaceae</taxon>
        <taxon>Viteae</taxon>
        <taxon>Vitis</taxon>
    </lineage>
</organism>
<dbReference type="SUPFAM" id="SSF53098">
    <property type="entry name" value="Ribonuclease H-like"/>
    <property type="match status" value="1"/>
</dbReference>
<accession>A0A438EP45</accession>
<protein>
    <recommendedName>
        <fullName evidence="2">HAT C-terminal dimerisation domain-containing protein</fullName>
    </recommendedName>
</protein>
<gene>
    <name evidence="3" type="ORF">CK203_092799</name>
</gene>
<comment type="caution">
    <text evidence="3">The sequence shown here is derived from an EMBL/GenBank/DDBJ whole genome shotgun (WGS) entry which is preliminary data.</text>
</comment>
<dbReference type="InterPro" id="IPR012337">
    <property type="entry name" value="RNaseH-like_sf"/>
</dbReference>